<evidence type="ECO:0000256" key="8">
    <source>
        <dbReference type="PIRSR" id="PIRSR630616-3"/>
    </source>
</evidence>
<dbReference type="KEGG" id="smo:SELMODRAFT_101524"/>
<dbReference type="InterPro" id="IPR011009">
    <property type="entry name" value="Kinase-like_dom_sf"/>
</dbReference>
<feature type="binding site" evidence="7">
    <location>
        <begin position="50"/>
        <end position="51"/>
    </location>
    <ligand>
        <name>ATP</name>
        <dbReference type="ChEBI" id="CHEBI:30616"/>
    </ligand>
</feature>
<feature type="cross-link" description="Glycyl lysine isopeptide (Lys-Gly) (interchain with G-Cter in SUMO2)" evidence="8">
    <location>
        <position position="48"/>
    </location>
</feature>
<dbReference type="EMBL" id="GL377589">
    <property type="protein sequence ID" value="EFJ24587.1"/>
    <property type="molecule type" value="Genomic_DNA"/>
</dbReference>
<dbReference type="OrthoDB" id="377346at2759"/>
<keyword evidence="1" id="KW-0723">Serine/threonine-protein kinase</keyword>
<dbReference type="Proteomes" id="UP000001514">
    <property type="component" value="Unassembled WGS sequence"/>
</dbReference>
<dbReference type="Gramene" id="EFJ24587">
    <property type="protein sequence ID" value="EFJ24587"/>
    <property type="gene ID" value="SELMODRAFT_101524"/>
</dbReference>
<dbReference type="AlphaFoldDB" id="D8RSZ6"/>
<dbReference type="Pfam" id="PF00069">
    <property type="entry name" value="Pkinase"/>
    <property type="match status" value="1"/>
</dbReference>
<evidence type="ECO:0000313" key="11">
    <source>
        <dbReference type="Proteomes" id="UP000001514"/>
    </source>
</evidence>
<feature type="domain" description="Protein kinase" evidence="9">
    <location>
        <begin position="1"/>
        <end position="173"/>
    </location>
</feature>
<organism evidence="11">
    <name type="scientific">Selaginella moellendorffii</name>
    <name type="common">Spikemoss</name>
    <dbReference type="NCBI Taxonomy" id="88036"/>
    <lineage>
        <taxon>Eukaryota</taxon>
        <taxon>Viridiplantae</taxon>
        <taxon>Streptophyta</taxon>
        <taxon>Embryophyta</taxon>
        <taxon>Tracheophyta</taxon>
        <taxon>Lycopodiopsida</taxon>
        <taxon>Selaginellales</taxon>
        <taxon>Selaginellaceae</taxon>
        <taxon>Selaginella</taxon>
    </lineage>
</organism>
<evidence type="ECO:0000256" key="3">
    <source>
        <dbReference type="ARBA" id="ARBA00022741"/>
    </source>
</evidence>
<dbReference type="InterPro" id="IPR030616">
    <property type="entry name" value="Aur-like"/>
</dbReference>
<dbReference type="InterPro" id="IPR008271">
    <property type="entry name" value="Ser/Thr_kinase_AS"/>
</dbReference>
<evidence type="ECO:0000256" key="1">
    <source>
        <dbReference type="ARBA" id="ARBA00022527"/>
    </source>
</evidence>
<reference evidence="10 11" key="1">
    <citation type="journal article" date="2011" name="Science">
        <title>The Selaginella genome identifies genetic changes associated with the evolution of vascular plants.</title>
        <authorList>
            <person name="Banks J.A."/>
            <person name="Nishiyama T."/>
            <person name="Hasebe M."/>
            <person name="Bowman J.L."/>
            <person name="Gribskov M."/>
            <person name="dePamphilis C."/>
            <person name="Albert V.A."/>
            <person name="Aono N."/>
            <person name="Aoyama T."/>
            <person name="Ambrose B.A."/>
            <person name="Ashton N.W."/>
            <person name="Axtell M.J."/>
            <person name="Barker E."/>
            <person name="Barker M.S."/>
            <person name="Bennetzen J.L."/>
            <person name="Bonawitz N.D."/>
            <person name="Chapple C."/>
            <person name="Cheng C."/>
            <person name="Correa L.G."/>
            <person name="Dacre M."/>
            <person name="DeBarry J."/>
            <person name="Dreyer I."/>
            <person name="Elias M."/>
            <person name="Engstrom E.M."/>
            <person name="Estelle M."/>
            <person name="Feng L."/>
            <person name="Finet C."/>
            <person name="Floyd S.K."/>
            <person name="Frommer W.B."/>
            <person name="Fujita T."/>
            <person name="Gramzow L."/>
            <person name="Gutensohn M."/>
            <person name="Harholt J."/>
            <person name="Hattori M."/>
            <person name="Heyl A."/>
            <person name="Hirai T."/>
            <person name="Hiwatashi Y."/>
            <person name="Ishikawa M."/>
            <person name="Iwata M."/>
            <person name="Karol K.G."/>
            <person name="Koehler B."/>
            <person name="Kolukisaoglu U."/>
            <person name="Kubo M."/>
            <person name="Kurata T."/>
            <person name="Lalonde S."/>
            <person name="Li K."/>
            <person name="Li Y."/>
            <person name="Litt A."/>
            <person name="Lyons E."/>
            <person name="Manning G."/>
            <person name="Maruyama T."/>
            <person name="Michael T.P."/>
            <person name="Mikami K."/>
            <person name="Miyazaki S."/>
            <person name="Morinaga S."/>
            <person name="Murata T."/>
            <person name="Mueller-Roeber B."/>
            <person name="Nelson D.R."/>
            <person name="Obara M."/>
            <person name="Oguri Y."/>
            <person name="Olmstead R.G."/>
            <person name="Onodera N."/>
            <person name="Petersen B.L."/>
            <person name="Pils B."/>
            <person name="Prigge M."/>
            <person name="Rensing S.A."/>
            <person name="Riano-Pachon D.M."/>
            <person name="Roberts A.W."/>
            <person name="Sato Y."/>
            <person name="Scheller H.V."/>
            <person name="Schulz B."/>
            <person name="Schulz C."/>
            <person name="Shakirov E.V."/>
            <person name="Shibagaki N."/>
            <person name="Shinohara N."/>
            <person name="Shippen D.E."/>
            <person name="Soerensen I."/>
            <person name="Sotooka R."/>
            <person name="Sugimoto N."/>
            <person name="Sugita M."/>
            <person name="Sumikawa N."/>
            <person name="Tanurdzic M."/>
            <person name="Theissen G."/>
            <person name="Ulvskov P."/>
            <person name="Wakazuki S."/>
            <person name="Weng J.K."/>
            <person name="Willats W.W."/>
            <person name="Wipf D."/>
            <person name="Wolf P.G."/>
            <person name="Yang L."/>
            <person name="Zimmer A.D."/>
            <person name="Zhu Q."/>
            <person name="Mitros T."/>
            <person name="Hellsten U."/>
            <person name="Loque D."/>
            <person name="Otillar R."/>
            <person name="Salamov A."/>
            <person name="Schmutz J."/>
            <person name="Shapiro H."/>
            <person name="Lindquist E."/>
            <person name="Lucas S."/>
            <person name="Rokhsar D."/>
            <person name="Grigoriev I.V."/>
        </authorList>
    </citation>
    <scope>NUCLEOTIDE SEQUENCE [LARGE SCALE GENOMIC DNA]</scope>
</reference>
<keyword evidence="11" id="KW-1185">Reference proteome</keyword>
<protein>
    <recommendedName>
        <fullName evidence="9">Protein kinase domain-containing protein</fullName>
    </recommendedName>
</protein>
<evidence type="ECO:0000313" key="10">
    <source>
        <dbReference type="EMBL" id="EFJ24587.1"/>
    </source>
</evidence>
<dbReference type="SUPFAM" id="SSF56112">
    <property type="entry name" value="Protein kinase-like (PK-like)"/>
    <property type="match status" value="1"/>
</dbReference>
<dbReference type="GO" id="GO:0005524">
    <property type="term" value="F:ATP binding"/>
    <property type="evidence" value="ECO:0007669"/>
    <property type="project" value="UniProtKB-KW"/>
</dbReference>
<keyword evidence="5 7" id="KW-0067">ATP-binding</keyword>
<dbReference type="PROSITE" id="PS50011">
    <property type="entry name" value="PROTEIN_KINASE_DOM"/>
    <property type="match status" value="1"/>
</dbReference>
<keyword evidence="4" id="KW-0418">Kinase</keyword>
<evidence type="ECO:0000256" key="4">
    <source>
        <dbReference type="ARBA" id="ARBA00022777"/>
    </source>
</evidence>
<evidence type="ECO:0000256" key="2">
    <source>
        <dbReference type="ARBA" id="ARBA00022679"/>
    </source>
</evidence>
<dbReference type="PANTHER" id="PTHR24350">
    <property type="entry name" value="SERINE/THREONINE-PROTEIN KINASE IAL-RELATED"/>
    <property type="match status" value="1"/>
</dbReference>
<sequence>MELCGPSLFDRLLKAGPMCEEDAARTIKKLAETIKEIHSRGIVHRDLKPENVFLKLDAAAADDVVIGDFGMATDDPREMAQCCGTGKYLAPEVIAIKFGKSSYTEAVDVWGLGLIAYELLRGCTEWRVMDLLRAGRFPDGLFSDGAADLLRGMLAVEPRKRTTLDRVLAHPWIVRHCSRSKTKAKIAHTKIMAIIQRTASRCGDHLGTTLQRLGKRPGIIR</sequence>
<feature type="active site" description="Proton acceptor" evidence="6">
    <location>
        <position position="46"/>
    </location>
</feature>
<dbReference type="InParanoid" id="D8RSZ6"/>
<gene>
    <name evidence="10" type="ORF">SELMODRAFT_101524</name>
</gene>
<keyword evidence="2" id="KW-0808">Transferase</keyword>
<name>D8RSZ6_SELML</name>
<evidence type="ECO:0000259" key="9">
    <source>
        <dbReference type="PROSITE" id="PS50011"/>
    </source>
</evidence>
<evidence type="ECO:0000256" key="7">
    <source>
        <dbReference type="PIRSR" id="PIRSR630616-2"/>
    </source>
</evidence>
<dbReference type="eggNOG" id="KOG0032">
    <property type="taxonomic scope" value="Eukaryota"/>
</dbReference>
<evidence type="ECO:0000256" key="6">
    <source>
        <dbReference type="PIRSR" id="PIRSR630616-1"/>
    </source>
</evidence>
<accession>D8RSZ6</accession>
<dbReference type="InterPro" id="IPR000719">
    <property type="entry name" value="Prot_kinase_dom"/>
</dbReference>
<evidence type="ECO:0000256" key="5">
    <source>
        <dbReference type="ARBA" id="ARBA00022840"/>
    </source>
</evidence>
<dbReference type="HOGENOM" id="CLU_000288_63_0_1"/>
<proteinExistence type="predicted"/>
<dbReference type="PROSITE" id="PS00108">
    <property type="entry name" value="PROTEIN_KINASE_ST"/>
    <property type="match status" value="1"/>
</dbReference>
<keyword evidence="3 7" id="KW-0547">Nucleotide-binding</keyword>
<dbReference type="Gene3D" id="1.10.510.10">
    <property type="entry name" value="Transferase(Phosphotransferase) domain 1"/>
    <property type="match status" value="1"/>
</dbReference>
<feature type="binding site" evidence="7">
    <location>
        <position position="68"/>
    </location>
    <ligand>
        <name>ATP</name>
        <dbReference type="ChEBI" id="CHEBI:30616"/>
    </ligand>
</feature>
<dbReference type="SMART" id="SM00220">
    <property type="entry name" value="S_TKc"/>
    <property type="match status" value="1"/>
</dbReference>
<dbReference type="GO" id="GO:0004674">
    <property type="term" value="F:protein serine/threonine kinase activity"/>
    <property type="evidence" value="ECO:0007669"/>
    <property type="project" value="UniProtKB-KW"/>
</dbReference>